<feature type="chain" id="PRO_5021812725" evidence="1">
    <location>
        <begin position="26"/>
        <end position="351"/>
    </location>
</feature>
<evidence type="ECO:0000313" key="3">
    <source>
        <dbReference type="Proteomes" id="UP000319817"/>
    </source>
</evidence>
<feature type="signal peptide" evidence="1">
    <location>
        <begin position="1"/>
        <end position="25"/>
    </location>
</feature>
<evidence type="ECO:0000313" key="2">
    <source>
        <dbReference type="EMBL" id="QDT10956.1"/>
    </source>
</evidence>
<reference evidence="2 3" key="1">
    <citation type="submission" date="2019-02" db="EMBL/GenBank/DDBJ databases">
        <title>Deep-cultivation of Planctomycetes and their phenomic and genomic characterization uncovers novel biology.</title>
        <authorList>
            <person name="Wiegand S."/>
            <person name="Jogler M."/>
            <person name="Boedeker C."/>
            <person name="Pinto D."/>
            <person name="Vollmers J."/>
            <person name="Rivas-Marin E."/>
            <person name="Kohn T."/>
            <person name="Peeters S.H."/>
            <person name="Heuer A."/>
            <person name="Rast P."/>
            <person name="Oberbeckmann S."/>
            <person name="Bunk B."/>
            <person name="Jeske O."/>
            <person name="Meyerdierks A."/>
            <person name="Storesund J.E."/>
            <person name="Kallscheuer N."/>
            <person name="Luecker S."/>
            <person name="Lage O.M."/>
            <person name="Pohl T."/>
            <person name="Merkel B.J."/>
            <person name="Hornburger P."/>
            <person name="Mueller R.-W."/>
            <person name="Bruemmer F."/>
            <person name="Labrenz M."/>
            <person name="Spormann A.M."/>
            <person name="Op den Camp H."/>
            <person name="Overmann J."/>
            <person name="Amann R."/>
            <person name="Jetten M.S.M."/>
            <person name="Mascher T."/>
            <person name="Medema M.H."/>
            <person name="Devos D.P."/>
            <person name="Kaster A.-K."/>
            <person name="Ovreas L."/>
            <person name="Rohde M."/>
            <person name="Galperin M.Y."/>
            <person name="Jogler C."/>
        </authorList>
    </citation>
    <scope>NUCLEOTIDE SEQUENCE [LARGE SCALE GENOMIC DNA]</scope>
    <source>
        <strain evidence="2 3">K23_9</strain>
    </source>
</reference>
<gene>
    <name evidence="2" type="ORF">K239x_29490</name>
</gene>
<dbReference type="NCBIfam" id="TIGR02595">
    <property type="entry name" value="PEP_CTERM"/>
    <property type="match status" value="1"/>
</dbReference>
<dbReference type="Proteomes" id="UP000319817">
    <property type="component" value="Chromosome"/>
</dbReference>
<dbReference type="OrthoDB" id="292813at2"/>
<organism evidence="2 3">
    <name type="scientific">Stieleria marina</name>
    <dbReference type="NCBI Taxonomy" id="1930275"/>
    <lineage>
        <taxon>Bacteria</taxon>
        <taxon>Pseudomonadati</taxon>
        <taxon>Planctomycetota</taxon>
        <taxon>Planctomycetia</taxon>
        <taxon>Pirellulales</taxon>
        <taxon>Pirellulaceae</taxon>
        <taxon>Stieleria</taxon>
    </lineage>
</organism>
<protein>
    <submittedName>
        <fullName evidence="2">Uncharacterized protein</fullName>
    </submittedName>
</protein>
<keyword evidence="3" id="KW-1185">Reference proteome</keyword>
<accession>A0A517NV13</accession>
<proteinExistence type="predicted"/>
<sequence length="351" mass="35990" precursor="true">MNKSLVVLLYAFMLTNFCMHSVLLAQNSTSWSSTAANENWNVGGNWDNGIPDLVTDAFISTVNTVTLNTSGLEVATVKFQGAGILQLNEALNITGRGTETPSLMITDSDVIIANGKSLVVVGDVEVIDGSISGGNLMLTPDTAAPLQDGKILVQGTGSLNAATVNAASVTASGGNVTVENLTTSGTTNVTGGSLNANSLNAASVTTSGGSVSVGTLTTAGDYDFTGGTLTMNLGGTAQGTEYSFLDIGGDFDIENSGTTLEVATVNGFALSAGQTFDLWDVGPSNDSATDGMFASIILPTLSTNLEWDDSQLFTTGQLSITAVPEPSSLAALGMLLTVFTVRRRRRTTVAA</sequence>
<dbReference type="InterPro" id="IPR013424">
    <property type="entry name" value="Ice-binding_C"/>
</dbReference>
<evidence type="ECO:0000256" key="1">
    <source>
        <dbReference type="SAM" id="SignalP"/>
    </source>
</evidence>
<dbReference type="EMBL" id="CP036526">
    <property type="protein sequence ID" value="QDT10956.1"/>
    <property type="molecule type" value="Genomic_DNA"/>
</dbReference>
<dbReference type="RefSeq" id="WP_145418681.1">
    <property type="nucleotide sequence ID" value="NZ_CP036526.1"/>
</dbReference>
<dbReference type="AlphaFoldDB" id="A0A517NV13"/>
<keyword evidence="1" id="KW-0732">Signal</keyword>
<name>A0A517NV13_9BACT</name>